<dbReference type="AlphaFoldDB" id="A0A8J3N5T0"/>
<accession>A0A8J3N5T0</accession>
<dbReference type="EMBL" id="BNJK01000001">
    <property type="protein sequence ID" value="GHO95462.1"/>
    <property type="molecule type" value="Genomic_DNA"/>
</dbReference>
<protein>
    <submittedName>
        <fullName evidence="1">Uncharacterized protein</fullName>
    </submittedName>
</protein>
<comment type="caution">
    <text evidence="1">The sequence shown here is derived from an EMBL/GenBank/DDBJ whole genome shotgun (WGS) entry which is preliminary data.</text>
</comment>
<name>A0A8J3N5T0_9CHLR</name>
<sequence length="59" mass="6612">MPTVLRVGIALREEAFSIAEYSVRDVGCGAIDVRCRYLEHDARYYNRASLCLVSDSGSR</sequence>
<keyword evidence="2" id="KW-1185">Reference proteome</keyword>
<evidence type="ECO:0000313" key="2">
    <source>
        <dbReference type="Proteomes" id="UP000597444"/>
    </source>
</evidence>
<dbReference type="Proteomes" id="UP000597444">
    <property type="component" value="Unassembled WGS sequence"/>
</dbReference>
<organism evidence="1 2">
    <name type="scientific">Reticulibacter mediterranei</name>
    <dbReference type="NCBI Taxonomy" id="2778369"/>
    <lineage>
        <taxon>Bacteria</taxon>
        <taxon>Bacillati</taxon>
        <taxon>Chloroflexota</taxon>
        <taxon>Ktedonobacteria</taxon>
        <taxon>Ktedonobacterales</taxon>
        <taxon>Reticulibacteraceae</taxon>
        <taxon>Reticulibacter</taxon>
    </lineage>
</organism>
<proteinExistence type="predicted"/>
<reference evidence="1" key="1">
    <citation type="submission" date="2020-10" db="EMBL/GenBank/DDBJ databases">
        <title>Taxonomic study of unclassified bacteria belonging to the class Ktedonobacteria.</title>
        <authorList>
            <person name="Yabe S."/>
            <person name="Wang C.M."/>
            <person name="Zheng Y."/>
            <person name="Sakai Y."/>
            <person name="Cavaletti L."/>
            <person name="Monciardini P."/>
            <person name="Donadio S."/>
        </authorList>
    </citation>
    <scope>NUCLEOTIDE SEQUENCE</scope>
    <source>
        <strain evidence="1">ID150040</strain>
    </source>
</reference>
<evidence type="ECO:0000313" key="1">
    <source>
        <dbReference type="EMBL" id="GHO95462.1"/>
    </source>
</evidence>
<gene>
    <name evidence="1" type="ORF">KSF_055100</name>
</gene>